<keyword evidence="9 14" id="KW-0863">Zinc-finger</keyword>
<dbReference type="EMBL" id="MPUH01000285">
    <property type="protein sequence ID" value="OMJ83966.1"/>
    <property type="molecule type" value="Genomic_DNA"/>
</dbReference>
<keyword evidence="19" id="KW-1185">Reference proteome</keyword>
<comment type="caution">
    <text evidence="17">The sequence shown here is derived from an EMBL/GenBank/DDBJ whole genome shotgun (WGS) entry which is preliminary data.</text>
</comment>
<dbReference type="InterPro" id="IPR001841">
    <property type="entry name" value="Znf_RING"/>
</dbReference>
<evidence type="ECO:0000256" key="12">
    <source>
        <dbReference type="ARBA" id="ARBA00022989"/>
    </source>
</evidence>
<comment type="catalytic activity">
    <reaction evidence="1">
        <text>[E2 ubiquitin-conjugating enzyme]-S-ubiquitinyl-L-cysteine + [acceptor protein]-L-lysine = [E2 ubiquitin-conjugating enzyme]-L-cysteine + [acceptor protein]-N(6)-ubiquitinyl-L-lysine.</text>
        <dbReference type="EC" id="2.3.2.31"/>
    </reaction>
</comment>
<dbReference type="GO" id="GO:0031090">
    <property type="term" value="C:organelle membrane"/>
    <property type="evidence" value="ECO:0007669"/>
    <property type="project" value="UniProtKB-ARBA"/>
</dbReference>
<dbReference type="PROSITE" id="PS51873">
    <property type="entry name" value="TRIAD"/>
    <property type="match status" value="1"/>
</dbReference>
<dbReference type="SUPFAM" id="SSF57850">
    <property type="entry name" value="RING/U-box"/>
    <property type="match status" value="2"/>
</dbReference>
<evidence type="ECO:0000256" key="5">
    <source>
        <dbReference type="ARBA" id="ARBA00022679"/>
    </source>
</evidence>
<dbReference type="SMART" id="SM00184">
    <property type="entry name" value="RING"/>
    <property type="match status" value="1"/>
</dbReference>
<evidence type="ECO:0000256" key="3">
    <source>
        <dbReference type="ARBA" id="ARBA00004906"/>
    </source>
</evidence>
<proteinExistence type="predicted"/>
<dbReference type="PROSITE" id="PS00518">
    <property type="entry name" value="ZF_RING_1"/>
    <property type="match status" value="1"/>
</dbReference>
<evidence type="ECO:0000256" key="1">
    <source>
        <dbReference type="ARBA" id="ARBA00001798"/>
    </source>
</evidence>
<dbReference type="GO" id="GO:0008270">
    <property type="term" value="F:zinc ion binding"/>
    <property type="evidence" value="ECO:0007669"/>
    <property type="project" value="UniProtKB-KW"/>
</dbReference>
<reference evidence="17 19" key="1">
    <citation type="submission" date="2016-11" db="EMBL/GenBank/DDBJ databases">
        <title>The macronuclear genome of Stentor coeruleus: a giant cell with tiny introns.</title>
        <authorList>
            <person name="Slabodnick M."/>
            <person name="Ruby J.G."/>
            <person name="Reiff S.B."/>
            <person name="Swart E.C."/>
            <person name="Gosai S."/>
            <person name="Prabakaran S."/>
            <person name="Witkowska E."/>
            <person name="Larue G.E."/>
            <person name="Fisher S."/>
            <person name="Freeman R.M."/>
            <person name="Gunawardena J."/>
            <person name="Chu W."/>
            <person name="Stover N.A."/>
            <person name="Gregory B.D."/>
            <person name="Nowacki M."/>
            <person name="Derisi J."/>
            <person name="Roy S.W."/>
            <person name="Marshall W.F."/>
            <person name="Sood P."/>
        </authorList>
    </citation>
    <scope>NUCLEOTIDE SEQUENCE [LARGE SCALE GENOMIC DNA]</scope>
    <source>
        <strain evidence="17">WM001</strain>
    </source>
</reference>
<dbReference type="GO" id="GO:0016567">
    <property type="term" value="P:protein ubiquitination"/>
    <property type="evidence" value="ECO:0007669"/>
    <property type="project" value="InterPro"/>
</dbReference>
<protein>
    <recommendedName>
        <fullName evidence="4">RBR-type E3 ubiquitin transferase</fullName>
        <ecNumber evidence="4">2.3.2.31</ecNumber>
    </recommendedName>
</protein>
<dbReference type="PROSITE" id="PS50089">
    <property type="entry name" value="ZF_RING_2"/>
    <property type="match status" value="1"/>
</dbReference>
<evidence type="ECO:0000256" key="7">
    <source>
        <dbReference type="ARBA" id="ARBA00022723"/>
    </source>
</evidence>
<dbReference type="InterPro" id="IPR044066">
    <property type="entry name" value="TRIAD_supradom"/>
</dbReference>
<sequence>MPLFLQKYYELLQIKGMQVKVALRPKGKKCLHCGRYITEKGLMNAIPLWCNPTEHFMCSAECLQRQALVCTNYSLMDLNYVTCPMCRTTIHPEQIKESFGNRFEMIQQDACDRALKNLLDEDSKKQLEPKFTCQICIVDYAMSLAITLECDHRFCGACMKMYITGLIESAQVSEQNMKCPSCIQAMTLAEIEDLAGPELYEKYQKFLLRGIKINEEDDPNMYIFNCPGVDCEFFCFADKDLEEIECPKCYWQCCPKCYDKSHKGQTCEAYAEYMKSIGKGDENFEKLIMMEGIVKCPSCGAAVERISGCEFMVCTSSKCQGRTYFCYECGIKLPEDHAPHNCVKKNLRIGPIPNRNRMRPMRRAPAKIGNRGQARNVIRVIAKRGKK</sequence>
<dbReference type="InterPro" id="IPR013083">
    <property type="entry name" value="Znf_RING/FYVE/PHD"/>
</dbReference>
<dbReference type="InterPro" id="IPR017907">
    <property type="entry name" value="Znf_RING_CS"/>
</dbReference>
<dbReference type="Proteomes" id="UP000187209">
    <property type="component" value="Unassembled WGS sequence"/>
</dbReference>
<keyword evidence="10" id="KW-0833">Ubl conjugation pathway</keyword>
<gene>
    <name evidence="18" type="ORF">SteCoe_13299</name>
    <name evidence="17" type="ORF">SteCoe_15011</name>
</gene>
<dbReference type="Gene3D" id="3.30.40.10">
    <property type="entry name" value="Zinc/RING finger domain, C3HC4 (zinc finger)"/>
    <property type="match status" value="1"/>
</dbReference>
<keyword evidence="7" id="KW-0479">Metal-binding</keyword>
<keyword evidence="6" id="KW-0812">Transmembrane</keyword>
<dbReference type="OrthoDB" id="305091at2759"/>
<dbReference type="CDD" id="cd20336">
    <property type="entry name" value="Rcat_RBR"/>
    <property type="match status" value="1"/>
</dbReference>
<evidence type="ECO:0000259" key="15">
    <source>
        <dbReference type="PROSITE" id="PS50089"/>
    </source>
</evidence>
<dbReference type="CDD" id="cd20335">
    <property type="entry name" value="BRcat_RBR"/>
    <property type="match status" value="1"/>
</dbReference>
<dbReference type="GO" id="GO:0061630">
    <property type="term" value="F:ubiquitin protein ligase activity"/>
    <property type="evidence" value="ECO:0007669"/>
    <property type="project" value="UniProtKB-EC"/>
</dbReference>
<keyword evidence="13" id="KW-0472">Membrane</keyword>
<dbReference type="InterPro" id="IPR002867">
    <property type="entry name" value="IBR_dom"/>
</dbReference>
<dbReference type="Gene3D" id="1.20.120.1750">
    <property type="match status" value="1"/>
</dbReference>
<evidence type="ECO:0000313" key="19">
    <source>
        <dbReference type="Proteomes" id="UP000187209"/>
    </source>
</evidence>
<feature type="domain" description="RING-type" evidence="16">
    <location>
        <begin position="129"/>
        <end position="346"/>
    </location>
</feature>
<dbReference type="Pfam" id="PF00097">
    <property type="entry name" value="zf-C3HC4"/>
    <property type="match status" value="1"/>
</dbReference>
<keyword evidence="5" id="KW-0808">Transferase</keyword>
<evidence type="ECO:0000256" key="10">
    <source>
        <dbReference type="ARBA" id="ARBA00022786"/>
    </source>
</evidence>
<evidence type="ECO:0000256" key="2">
    <source>
        <dbReference type="ARBA" id="ARBA00004167"/>
    </source>
</evidence>
<keyword evidence="12" id="KW-1133">Transmembrane helix</keyword>
<dbReference type="EMBL" id="MPUH01000238">
    <property type="protein sequence ID" value="OMJ85389.1"/>
    <property type="molecule type" value="Genomic_DNA"/>
</dbReference>
<evidence type="ECO:0000256" key="4">
    <source>
        <dbReference type="ARBA" id="ARBA00012251"/>
    </source>
</evidence>
<dbReference type="GO" id="GO:0005737">
    <property type="term" value="C:cytoplasm"/>
    <property type="evidence" value="ECO:0007669"/>
    <property type="project" value="UniProtKB-ARBA"/>
</dbReference>
<evidence type="ECO:0000259" key="16">
    <source>
        <dbReference type="PROSITE" id="PS51873"/>
    </source>
</evidence>
<evidence type="ECO:0000256" key="8">
    <source>
        <dbReference type="ARBA" id="ARBA00022737"/>
    </source>
</evidence>
<dbReference type="InterPro" id="IPR018957">
    <property type="entry name" value="Znf_C3HC4_RING-type"/>
</dbReference>
<evidence type="ECO:0000313" key="17">
    <source>
        <dbReference type="EMBL" id="OMJ83966.1"/>
    </source>
</evidence>
<keyword evidence="8" id="KW-0677">Repeat</keyword>
<evidence type="ECO:0000256" key="13">
    <source>
        <dbReference type="ARBA" id="ARBA00023136"/>
    </source>
</evidence>
<dbReference type="EC" id="2.3.2.31" evidence="4"/>
<dbReference type="FunFam" id="3.30.40.10:FF:000051">
    <property type="entry name" value="RBR-type E3 ubiquitin transferase"/>
    <property type="match status" value="1"/>
</dbReference>
<feature type="domain" description="RING-type" evidence="15">
    <location>
        <begin position="133"/>
        <end position="182"/>
    </location>
</feature>
<organism evidence="17 19">
    <name type="scientific">Stentor coeruleus</name>
    <dbReference type="NCBI Taxonomy" id="5963"/>
    <lineage>
        <taxon>Eukaryota</taxon>
        <taxon>Sar</taxon>
        <taxon>Alveolata</taxon>
        <taxon>Ciliophora</taxon>
        <taxon>Postciliodesmatophora</taxon>
        <taxon>Heterotrichea</taxon>
        <taxon>Heterotrichida</taxon>
        <taxon>Stentoridae</taxon>
        <taxon>Stentor</taxon>
    </lineage>
</organism>
<evidence type="ECO:0000256" key="11">
    <source>
        <dbReference type="ARBA" id="ARBA00022833"/>
    </source>
</evidence>
<evidence type="ECO:0000256" key="14">
    <source>
        <dbReference type="PROSITE-ProRule" id="PRU00175"/>
    </source>
</evidence>
<dbReference type="AlphaFoldDB" id="A0A1R2C4M9"/>
<evidence type="ECO:0000256" key="9">
    <source>
        <dbReference type="ARBA" id="ARBA00022771"/>
    </source>
</evidence>
<accession>A0A1R2C4M9</accession>
<name>A0A1R2C4M9_9CILI</name>
<evidence type="ECO:0000256" key="6">
    <source>
        <dbReference type="ARBA" id="ARBA00022692"/>
    </source>
</evidence>
<dbReference type="PANTHER" id="PTHR11685">
    <property type="entry name" value="RBR FAMILY RING FINGER AND IBR DOMAIN-CONTAINING"/>
    <property type="match status" value="1"/>
</dbReference>
<comment type="subcellular location">
    <subcellularLocation>
        <location evidence="2">Membrane</location>
        <topology evidence="2">Single-pass membrane protein</topology>
    </subcellularLocation>
</comment>
<dbReference type="InterPro" id="IPR031127">
    <property type="entry name" value="E3_UB_ligase_RBR"/>
</dbReference>
<comment type="pathway">
    <text evidence="3">Protein modification; protein ubiquitination.</text>
</comment>
<dbReference type="Pfam" id="PF01485">
    <property type="entry name" value="IBR"/>
    <property type="match status" value="1"/>
</dbReference>
<keyword evidence="11" id="KW-0862">Zinc</keyword>
<evidence type="ECO:0000313" key="18">
    <source>
        <dbReference type="EMBL" id="OMJ85389.1"/>
    </source>
</evidence>